<dbReference type="OrthoDB" id="5456715at2"/>
<dbReference type="EMBL" id="FZOC01000004">
    <property type="protein sequence ID" value="SNR97580.1"/>
    <property type="molecule type" value="Genomic_DNA"/>
</dbReference>
<sequence>MQPMYTQEQVEEQKRAMYEGLSPRRRRFVDRIGYENWDPYQAPFDPIDIRTDALGLTTHELLNRYYKSLPAPPDPDYMQTLSEFMVLLVMNVEKVRPILEFSEWYAERLKERGISIKPKSASAGGSQE</sequence>
<gene>
    <name evidence="1" type="ORF">SAMN04488503_2138</name>
</gene>
<proteinExistence type="predicted"/>
<name>A0A239APW3_9BACT</name>
<protein>
    <submittedName>
        <fullName evidence="1">Uncharacterized protein</fullName>
    </submittedName>
</protein>
<accession>A0A239APW3</accession>
<keyword evidence="2" id="KW-1185">Reference proteome</keyword>
<dbReference type="RefSeq" id="WP_089274360.1">
    <property type="nucleotide sequence ID" value="NZ_FZOC01000004.1"/>
</dbReference>
<organism evidence="1 2">
    <name type="scientific">Humidesulfovibrio mexicanus</name>
    <dbReference type="NCBI Taxonomy" id="147047"/>
    <lineage>
        <taxon>Bacteria</taxon>
        <taxon>Pseudomonadati</taxon>
        <taxon>Thermodesulfobacteriota</taxon>
        <taxon>Desulfovibrionia</taxon>
        <taxon>Desulfovibrionales</taxon>
        <taxon>Desulfovibrionaceae</taxon>
        <taxon>Humidesulfovibrio</taxon>
    </lineage>
</organism>
<dbReference type="Proteomes" id="UP000198324">
    <property type="component" value="Unassembled WGS sequence"/>
</dbReference>
<evidence type="ECO:0000313" key="2">
    <source>
        <dbReference type="Proteomes" id="UP000198324"/>
    </source>
</evidence>
<evidence type="ECO:0000313" key="1">
    <source>
        <dbReference type="EMBL" id="SNR97580.1"/>
    </source>
</evidence>
<dbReference type="AlphaFoldDB" id="A0A239APW3"/>
<reference evidence="1 2" key="1">
    <citation type="submission" date="2017-06" db="EMBL/GenBank/DDBJ databases">
        <authorList>
            <person name="Kim H.J."/>
            <person name="Triplett B.A."/>
        </authorList>
    </citation>
    <scope>NUCLEOTIDE SEQUENCE [LARGE SCALE GENOMIC DNA]</scope>
    <source>
        <strain evidence="1 2">DSM 13116</strain>
    </source>
</reference>